<dbReference type="AlphaFoldDB" id="A0A6A7A0C8"/>
<keyword evidence="3" id="KW-1185">Reference proteome</keyword>
<evidence type="ECO:0000313" key="3">
    <source>
        <dbReference type="Proteomes" id="UP000799424"/>
    </source>
</evidence>
<name>A0A6A7A0C8_9PLEO</name>
<keyword evidence="1" id="KW-0472">Membrane</keyword>
<keyword evidence="1" id="KW-0812">Transmembrane</keyword>
<gene>
    <name evidence="2" type="ORF">CC86DRAFT_417176</name>
</gene>
<accession>A0A6A7A0C8</accession>
<protein>
    <submittedName>
        <fullName evidence="2">Uncharacterized protein</fullName>
    </submittedName>
</protein>
<reference evidence="2" key="1">
    <citation type="journal article" date="2020" name="Stud. Mycol.">
        <title>101 Dothideomycetes genomes: a test case for predicting lifestyles and emergence of pathogens.</title>
        <authorList>
            <person name="Haridas S."/>
            <person name="Albert R."/>
            <person name="Binder M."/>
            <person name="Bloem J."/>
            <person name="Labutti K."/>
            <person name="Salamov A."/>
            <person name="Andreopoulos B."/>
            <person name="Baker S."/>
            <person name="Barry K."/>
            <person name="Bills G."/>
            <person name="Bluhm B."/>
            <person name="Cannon C."/>
            <person name="Castanera R."/>
            <person name="Culley D."/>
            <person name="Daum C."/>
            <person name="Ezra D."/>
            <person name="Gonzalez J."/>
            <person name="Henrissat B."/>
            <person name="Kuo A."/>
            <person name="Liang C."/>
            <person name="Lipzen A."/>
            <person name="Lutzoni F."/>
            <person name="Magnuson J."/>
            <person name="Mondo S."/>
            <person name="Nolan M."/>
            <person name="Ohm R."/>
            <person name="Pangilinan J."/>
            <person name="Park H.-J."/>
            <person name="Ramirez L."/>
            <person name="Alfaro M."/>
            <person name="Sun H."/>
            <person name="Tritt A."/>
            <person name="Yoshinaga Y."/>
            <person name="Zwiers L.-H."/>
            <person name="Turgeon B."/>
            <person name="Goodwin S."/>
            <person name="Spatafora J."/>
            <person name="Crous P."/>
            <person name="Grigoriev I."/>
        </authorList>
    </citation>
    <scope>NUCLEOTIDE SEQUENCE</scope>
    <source>
        <strain evidence="2">CBS 113818</strain>
    </source>
</reference>
<feature type="transmembrane region" description="Helical" evidence="1">
    <location>
        <begin position="49"/>
        <end position="68"/>
    </location>
</feature>
<evidence type="ECO:0000256" key="1">
    <source>
        <dbReference type="SAM" id="Phobius"/>
    </source>
</evidence>
<feature type="transmembrane region" description="Helical" evidence="1">
    <location>
        <begin position="88"/>
        <end position="109"/>
    </location>
</feature>
<sequence length="232" mass="25427">MLTMTFIATSRFPSEDAHLALSPSPKAMRTPARAPIESKCYSHETRARISMRLLAVLVLFALVVPTSAADNDLYASFRNPTNHSGICWTIIGPIVALPVLLGHYVVAYYGRAVAPSMGFSSVLWLLLRNDPAVDPKGIWLLVPLDSDILYGPMPSRHAPQRIHLGNAGGIKSLCLLCRFGSEDISTGWMGDSDPAMHLIRRLHGSRIRKAYLPKPVHRTKQPPGSTLLAVEL</sequence>
<keyword evidence="1" id="KW-1133">Transmembrane helix</keyword>
<dbReference type="OrthoDB" id="3800458at2759"/>
<evidence type="ECO:0000313" key="2">
    <source>
        <dbReference type="EMBL" id="KAF2826157.1"/>
    </source>
</evidence>
<organism evidence="2 3">
    <name type="scientific">Ophiobolus disseminans</name>
    <dbReference type="NCBI Taxonomy" id="1469910"/>
    <lineage>
        <taxon>Eukaryota</taxon>
        <taxon>Fungi</taxon>
        <taxon>Dikarya</taxon>
        <taxon>Ascomycota</taxon>
        <taxon>Pezizomycotina</taxon>
        <taxon>Dothideomycetes</taxon>
        <taxon>Pleosporomycetidae</taxon>
        <taxon>Pleosporales</taxon>
        <taxon>Pleosporineae</taxon>
        <taxon>Phaeosphaeriaceae</taxon>
        <taxon>Ophiobolus</taxon>
    </lineage>
</organism>
<dbReference type="EMBL" id="MU006226">
    <property type="protein sequence ID" value="KAF2826157.1"/>
    <property type="molecule type" value="Genomic_DNA"/>
</dbReference>
<dbReference type="Proteomes" id="UP000799424">
    <property type="component" value="Unassembled WGS sequence"/>
</dbReference>
<proteinExistence type="predicted"/>